<comment type="subcellular location">
    <subcellularLocation>
        <location evidence="1">Membrane</location>
        <topology evidence="1">Multi-pass membrane protein</topology>
    </subcellularLocation>
</comment>
<keyword evidence="11" id="KW-1185">Reference proteome</keyword>
<protein>
    <submittedName>
        <fullName evidence="10">Exopolysaccharide biosynthesis polyprenyl glycosylphosphotransferase</fullName>
    </submittedName>
</protein>
<proteinExistence type="inferred from homology"/>
<evidence type="ECO:0000259" key="9">
    <source>
        <dbReference type="Pfam" id="PF02397"/>
    </source>
</evidence>
<keyword evidence="4 8" id="KW-0812">Transmembrane</keyword>
<keyword evidence="5 8" id="KW-1133">Transmembrane helix</keyword>
<sequence length="397" mass="44070">MIPASVQPRSPGAAPDTDWLSALGSRGGDVLPLVDFCSVLSVGLLAQLSYASWATSDAEALVRLSWILCLMAPFILYDRDFIDIAARGDWFGLVRGHVLRLMTFVALAAGIAYAGRWLEALPLGLFWPWLISVLALTSLSRVALARQLRALPLGESVQPQPERTDGSGTRLQSTAPPQRRDDRDGVLLLAERPIRRWSAAIKMSSDYVLGALITLLLSPVLLVVAMAIRLESPGPILFKQRRHGYCNSEFDIYKFRSMRVDCDSGSAPLQQTVRGDLRVTAVGRFIRKWSLDELPQLFNVLRGQMSLVGPRPHAVNMRTAELLGSEIIDSYPHRHRVRPGITGWAQVNGARGATDTTQQLRRRVELDLFYIDHWSLAMDLKVLLRTVSAVLRPTNAF</sequence>
<dbReference type="RefSeq" id="WP_248206129.1">
    <property type="nucleotide sequence ID" value="NZ_JALNMH010000003.1"/>
</dbReference>
<comment type="caution">
    <text evidence="10">The sequence shown here is derived from an EMBL/GenBank/DDBJ whole genome shotgun (WGS) entry which is preliminary data.</text>
</comment>
<organism evidence="10 11">
    <name type="scientific">Pseudomarimonas salicorniae</name>
    <dbReference type="NCBI Taxonomy" id="2933270"/>
    <lineage>
        <taxon>Bacteria</taxon>
        <taxon>Pseudomonadati</taxon>
        <taxon>Pseudomonadota</taxon>
        <taxon>Gammaproteobacteria</taxon>
        <taxon>Lysobacterales</taxon>
        <taxon>Lysobacteraceae</taxon>
        <taxon>Pseudomarimonas</taxon>
    </lineage>
</organism>
<accession>A0ABT0GEW5</accession>
<gene>
    <name evidence="10" type="ORF">M0G41_05335</name>
</gene>
<dbReference type="PANTHER" id="PTHR30576">
    <property type="entry name" value="COLANIC BIOSYNTHESIS UDP-GLUCOSE LIPID CARRIER TRANSFERASE"/>
    <property type="match status" value="1"/>
</dbReference>
<comment type="similarity">
    <text evidence="2">Belongs to the bacterial sugar transferase family.</text>
</comment>
<feature type="region of interest" description="Disordered" evidence="7">
    <location>
        <begin position="156"/>
        <end position="182"/>
    </location>
</feature>
<dbReference type="EMBL" id="JALNMH010000003">
    <property type="protein sequence ID" value="MCK7593091.1"/>
    <property type="molecule type" value="Genomic_DNA"/>
</dbReference>
<evidence type="ECO:0000256" key="1">
    <source>
        <dbReference type="ARBA" id="ARBA00004141"/>
    </source>
</evidence>
<feature type="transmembrane region" description="Helical" evidence="8">
    <location>
        <begin position="207"/>
        <end position="228"/>
    </location>
</feature>
<feature type="transmembrane region" description="Helical" evidence="8">
    <location>
        <begin position="124"/>
        <end position="144"/>
    </location>
</feature>
<dbReference type="InterPro" id="IPR003362">
    <property type="entry name" value="Bact_transf"/>
</dbReference>
<feature type="transmembrane region" description="Helical" evidence="8">
    <location>
        <begin position="60"/>
        <end position="77"/>
    </location>
</feature>
<evidence type="ECO:0000313" key="11">
    <source>
        <dbReference type="Proteomes" id="UP001431449"/>
    </source>
</evidence>
<evidence type="ECO:0000256" key="2">
    <source>
        <dbReference type="ARBA" id="ARBA00006464"/>
    </source>
</evidence>
<dbReference type="InterPro" id="IPR017475">
    <property type="entry name" value="EPS_sugar_tfrase"/>
</dbReference>
<evidence type="ECO:0000256" key="8">
    <source>
        <dbReference type="SAM" id="Phobius"/>
    </source>
</evidence>
<name>A0ABT0GEW5_9GAMM</name>
<feature type="domain" description="Bacterial sugar transferase" evidence="9">
    <location>
        <begin position="202"/>
        <end position="391"/>
    </location>
</feature>
<dbReference type="NCBIfam" id="TIGR03025">
    <property type="entry name" value="EPS_sugtrans"/>
    <property type="match status" value="1"/>
</dbReference>
<dbReference type="Pfam" id="PF02397">
    <property type="entry name" value="Bac_transf"/>
    <property type="match status" value="1"/>
</dbReference>
<feature type="transmembrane region" description="Helical" evidence="8">
    <location>
        <begin position="98"/>
        <end position="118"/>
    </location>
</feature>
<evidence type="ECO:0000256" key="3">
    <source>
        <dbReference type="ARBA" id="ARBA00022679"/>
    </source>
</evidence>
<keyword evidence="3" id="KW-0808">Transferase</keyword>
<evidence type="ECO:0000256" key="4">
    <source>
        <dbReference type="ARBA" id="ARBA00022692"/>
    </source>
</evidence>
<evidence type="ECO:0000256" key="6">
    <source>
        <dbReference type="ARBA" id="ARBA00023136"/>
    </source>
</evidence>
<feature type="compositionally biased region" description="Polar residues" evidence="7">
    <location>
        <begin position="157"/>
        <end position="176"/>
    </location>
</feature>
<evidence type="ECO:0000256" key="5">
    <source>
        <dbReference type="ARBA" id="ARBA00022989"/>
    </source>
</evidence>
<reference evidence="10" key="1">
    <citation type="submission" date="2022-04" db="EMBL/GenBank/DDBJ databases">
        <title>Lysobacter sp. CAU 1642 isolated from sea sand.</title>
        <authorList>
            <person name="Kim W."/>
        </authorList>
    </citation>
    <scope>NUCLEOTIDE SEQUENCE</scope>
    <source>
        <strain evidence="10">CAU 1642</strain>
    </source>
</reference>
<dbReference type="PANTHER" id="PTHR30576:SF0">
    <property type="entry name" value="UNDECAPRENYL-PHOSPHATE N-ACETYLGALACTOSAMINYL 1-PHOSPHATE TRANSFERASE-RELATED"/>
    <property type="match status" value="1"/>
</dbReference>
<evidence type="ECO:0000313" key="10">
    <source>
        <dbReference type="EMBL" id="MCK7593091.1"/>
    </source>
</evidence>
<keyword evidence="6 8" id="KW-0472">Membrane</keyword>
<dbReference type="Proteomes" id="UP001431449">
    <property type="component" value="Unassembled WGS sequence"/>
</dbReference>
<evidence type="ECO:0000256" key="7">
    <source>
        <dbReference type="SAM" id="MobiDB-lite"/>
    </source>
</evidence>